<name>A0ABX2G0R6_9BURK</name>
<comment type="pathway">
    <text evidence="2">Porphyrin-containing compound metabolism.</text>
</comment>
<dbReference type="Pfam" id="PF22451">
    <property type="entry name" value="NirdL-like_HTH"/>
    <property type="match status" value="2"/>
</dbReference>
<proteinExistence type="inferred from homology"/>
<dbReference type="Gene3D" id="1.10.10.2890">
    <property type="match status" value="1"/>
</dbReference>
<feature type="domain" description="Siroheme decarboxylase AsnC-like ligand binding" evidence="6">
    <location>
        <begin position="232"/>
        <end position="317"/>
    </location>
</feature>
<protein>
    <recommendedName>
        <fullName evidence="4">siroheme decarboxylase</fullName>
        <ecNumber evidence="4">4.1.1.111</ecNumber>
    </recommendedName>
</protein>
<sequence>MTMHDLDLALLDGWQHGFPRVPRPFAALAGTLGCSEARVLEGYRRLAAQGAFDRIGGVWAPGAGGASLLCAMAVEPPRLDAVAAQVSACAGVNHNYAREHRFNLWFVLTAPDAAALEQALRTIEAATGVAALRLPMRRVYRIDLGFGLRGRRGEGEGARCASAVSRRGEPVAAADRALAAAIEAGLPLASAPYAALAQACGRTEAEVLATLEGWLACGTLRRFGVVVRHHELGYDCNAMTVFHLPEDRIDAHGERLAAQPGVTLAYRRAPAPGWPYALYAMVHGRSRDDTRTTLAAAMRASGLDRVPHEVLFSTRRYTQRGGRYFRALPVADLPAADVSAADAPVAALPVLAQEAAHVPA</sequence>
<feature type="domain" description="Siroheme decarboxylase NirL-like HTH" evidence="7">
    <location>
        <begin position="175"/>
        <end position="221"/>
    </location>
</feature>
<evidence type="ECO:0000259" key="7">
    <source>
        <dbReference type="Pfam" id="PF22451"/>
    </source>
</evidence>
<evidence type="ECO:0000313" key="9">
    <source>
        <dbReference type="Proteomes" id="UP001516061"/>
    </source>
</evidence>
<dbReference type="GO" id="GO:0003677">
    <property type="term" value="F:DNA binding"/>
    <property type="evidence" value="ECO:0007669"/>
    <property type="project" value="UniProtKB-KW"/>
</dbReference>
<gene>
    <name evidence="8" type="ORF">HNQ01_000712</name>
</gene>
<accession>A0ABX2G0R6</accession>
<keyword evidence="1" id="KW-0456">Lyase</keyword>
<keyword evidence="9" id="KW-1185">Reference proteome</keyword>
<dbReference type="Gene3D" id="3.30.70.3460">
    <property type="match status" value="2"/>
</dbReference>
<evidence type="ECO:0000259" key="6">
    <source>
        <dbReference type="Pfam" id="PF17805"/>
    </source>
</evidence>
<evidence type="ECO:0000256" key="1">
    <source>
        <dbReference type="ARBA" id="ARBA00023239"/>
    </source>
</evidence>
<dbReference type="InterPro" id="IPR053953">
    <property type="entry name" value="NirdL-like_HTH"/>
</dbReference>
<comment type="caution">
    <text evidence="8">The sequence shown here is derived from an EMBL/GenBank/DDBJ whole genome shotgun (WGS) entry which is preliminary data.</text>
</comment>
<dbReference type="InterPro" id="IPR050684">
    <property type="entry name" value="HTH-Siroheme_Decarb"/>
</dbReference>
<feature type="domain" description="Siroheme decarboxylase NirL-like HTH" evidence="7">
    <location>
        <begin position="9"/>
        <end position="50"/>
    </location>
</feature>
<dbReference type="Proteomes" id="UP001516061">
    <property type="component" value="Unassembled WGS sequence"/>
</dbReference>
<evidence type="ECO:0000256" key="5">
    <source>
        <dbReference type="ARBA" id="ARBA00048470"/>
    </source>
</evidence>
<reference evidence="8 9" key="1">
    <citation type="submission" date="2020-05" db="EMBL/GenBank/DDBJ databases">
        <title>Genomic Encyclopedia of Type Strains, Phase IV (KMG-V): Genome sequencing to study the core and pangenomes of soil and plant-associated prokaryotes.</title>
        <authorList>
            <person name="Whitman W."/>
        </authorList>
    </citation>
    <scope>NUCLEOTIDE SEQUENCE [LARGE SCALE GENOMIC DNA]</scope>
    <source>
        <strain evidence="8 9">C29</strain>
    </source>
</reference>
<dbReference type="Pfam" id="PF17805">
    <property type="entry name" value="AsnC_trans_reg2"/>
    <property type="match status" value="2"/>
</dbReference>
<evidence type="ECO:0000256" key="3">
    <source>
        <dbReference type="ARBA" id="ARBA00023457"/>
    </source>
</evidence>
<feature type="domain" description="Siroheme decarboxylase AsnC-like ligand binding" evidence="6">
    <location>
        <begin position="66"/>
        <end position="138"/>
    </location>
</feature>
<evidence type="ECO:0000256" key="4">
    <source>
        <dbReference type="ARBA" id="ARBA00023471"/>
    </source>
</evidence>
<dbReference type="EMBL" id="JABSNM010000002">
    <property type="protein sequence ID" value="NRT55002.1"/>
    <property type="molecule type" value="Genomic_DNA"/>
</dbReference>
<dbReference type="PANTHER" id="PTHR43413:SF1">
    <property type="entry name" value="SIROHEME DECARBOXYLASE NIRL SUBUNIT"/>
    <property type="match status" value="1"/>
</dbReference>
<dbReference type="EC" id="4.1.1.111" evidence="4"/>
<keyword evidence="8" id="KW-0238">DNA-binding</keyword>
<organism evidence="8 9">
    <name type="scientific">Sphaerotilus uruguayifluvii</name>
    <dbReference type="NCBI Taxonomy" id="2735897"/>
    <lineage>
        <taxon>Bacteria</taxon>
        <taxon>Pseudomonadati</taxon>
        <taxon>Pseudomonadota</taxon>
        <taxon>Betaproteobacteria</taxon>
        <taxon>Burkholderiales</taxon>
        <taxon>Sphaerotilaceae</taxon>
        <taxon>Sphaerotilus</taxon>
    </lineage>
</organism>
<evidence type="ECO:0000313" key="8">
    <source>
        <dbReference type="EMBL" id="NRT55002.1"/>
    </source>
</evidence>
<comment type="catalytic activity">
    <reaction evidence="5">
        <text>siroheme + 2 H(+) = 12,18-didecarboxysiroheme + 2 CO2</text>
        <dbReference type="Rhea" id="RHEA:19093"/>
        <dbReference type="ChEBI" id="CHEBI:15378"/>
        <dbReference type="ChEBI" id="CHEBI:16526"/>
        <dbReference type="ChEBI" id="CHEBI:60052"/>
        <dbReference type="ChEBI" id="CHEBI:140497"/>
        <dbReference type="EC" id="4.1.1.111"/>
    </reaction>
</comment>
<dbReference type="InterPro" id="IPR040523">
    <property type="entry name" value="AsnC_trans_reg2"/>
</dbReference>
<dbReference type="PANTHER" id="PTHR43413">
    <property type="entry name" value="TRANSCRIPTIONAL REGULATOR, ASNC FAMILY"/>
    <property type="match status" value="1"/>
</dbReference>
<evidence type="ECO:0000256" key="2">
    <source>
        <dbReference type="ARBA" id="ARBA00023444"/>
    </source>
</evidence>
<comment type="similarity">
    <text evidence="3">Belongs to the Ahb/Nir family.</text>
</comment>